<feature type="domain" description="DUF6894" evidence="1">
    <location>
        <begin position="4"/>
        <end position="70"/>
    </location>
</feature>
<dbReference type="Proteomes" id="UP000248925">
    <property type="component" value="Unassembled WGS sequence"/>
</dbReference>
<protein>
    <recommendedName>
        <fullName evidence="1">DUF6894 domain-containing protein</fullName>
    </recommendedName>
</protein>
<dbReference type="EMBL" id="PCDP01000045">
    <property type="protein sequence ID" value="PZM10729.1"/>
    <property type="molecule type" value="Genomic_DNA"/>
</dbReference>
<proteinExistence type="predicted"/>
<dbReference type="InterPro" id="IPR054189">
    <property type="entry name" value="DUF6894"/>
</dbReference>
<name>A0A2W4CBT2_9HYPH</name>
<accession>A0A2W4CBT2</accession>
<gene>
    <name evidence="2" type="ORF">CPY51_22045</name>
</gene>
<dbReference type="AlphaFoldDB" id="A0A2W4CBT2"/>
<dbReference type="OrthoDB" id="8403803at2"/>
<organism evidence="2 3">
    <name type="scientific">Rhizobium tubonense</name>
    <dbReference type="NCBI Taxonomy" id="484088"/>
    <lineage>
        <taxon>Bacteria</taxon>
        <taxon>Pseudomonadati</taxon>
        <taxon>Pseudomonadota</taxon>
        <taxon>Alphaproteobacteria</taxon>
        <taxon>Hyphomicrobiales</taxon>
        <taxon>Rhizobiaceae</taxon>
        <taxon>Rhizobium/Agrobacterium group</taxon>
        <taxon>Rhizobium</taxon>
    </lineage>
</organism>
<comment type="caution">
    <text evidence="2">The sequence shown here is derived from an EMBL/GenBank/DDBJ whole genome shotgun (WGS) entry which is preliminary data.</text>
</comment>
<dbReference type="Pfam" id="PF21834">
    <property type="entry name" value="DUF6894"/>
    <property type="match status" value="1"/>
</dbReference>
<reference evidence="2 3" key="1">
    <citation type="journal article" date="2018" name="Sci. Rep.">
        <title>Rhizobium tumorigenes sp. nov., a novel plant tumorigenic bacterium isolated from cane gall tumors on thornless blackberry.</title>
        <authorList>
            <person name="Kuzmanovi N."/>
            <person name="Smalla K."/>
            <person name="Gronow S."/>
            <person name="PuBawska J."/>
        </authorList>
    </citation>
    <scope>NUCLEOTIDE SEQUENCE [LARGE SCALE GENOMIC DNA]</scope>
    <source>
        <strain evidence="2 3">CCBAU 85046</strain>
    </source>
</reference>
<evidence type="ECO:0000313" key="3">
    <source>
        <dbReference type="Proteomes" id="UP000248925"/>
    </source>
</evidence>
<sequence length="80" mass="8828">MSKFYFKTNDNDGTWPGDSSFEFPTLMTAIEQAKKVLAEMAMDGIPDGNGRELSVEVENNDHQAVVVVSLVLNVEYMAPS</sequence>
<evidence type="ECO:0000259" key="1">
    <source>
        <dbReference type="Pfam" id="PF21834"/>
    </source>
</evidence>
<dbReference type="RefSeq" id="WP_111162397.1">
    <property type="nucleotide sequence ID" value="NZ_PCDP01000045.1"/>
</dbReference>
<evidence type="ECO:0000313" key="2">
    <source>
        <dbReference type="EMBL" id="PZM10729.1"/>
    </source>
</evidence>
<keyword evidence="3" id="KW-1185">Reference proteome</keyword>